<keyword evidence="2" id="KW-0732">Signal</keyword>
<dbReference type="Gene3D" id="1.10.530.10">
    <property type="match status" value="1"/>
</dbReference>
<feature type="domain" description="G5" evidence="4">
    <location>
        <begin position="213"/>
        <end position="293"/>
    </location>
</feature>
<organism evidence="5 6">
    <name type="scientific">Corynebacterium diphtheriae</name>
    <dbReference type="NCBI Taxonomy" id="1717"/>
    <lineage>
        <taxon>Bacteria</taxon>
        <taxon>Bacillati</taxon>
        <taxon>Actinomycetota</taxon>
        <taxon>Actinomycetes</taxon>
        <taxon>Mycobacteriales</taxon>
        <taxon>Corynebacteriaceae</taxon>
        <taxon>Corynebacterium</taxon>
    </lineage>
</organism>
<evidence type="ECO:0000256" key="1">
    <source>
        <dbReference type="ARBA" id="ARBA00010830"/>
    </source>
</evidence>
<dbReference type="SUPFAM" id="SSF53955">
    <property type="entry name" value="Lysozyme-like"/>
    <property type="match status" value="1"/>
</dbReference>
<proteinExistence type="inferred from homology"/>
<dbReference type="PROSITE" id="PS51109">
    <property type="entry name" value="G5"/>
    <property type="match status" value="1"/>
</dbReference>
<dbReference type="InterPro" id="IPR023346">
    <property type="entry name" value="Lysozyme-like_dom_sf"/>
</dbReference>
<sequence length="385" mass="40381">MGNRQKAKINKGASSRAVPMRIVAGGVIASLAVGGVTAQQLKKDITVDLNGEHISLATFSRDVDGVLKQAGVNVGEKDLVYPAPSETVADNDTVTVRTSKQVSVVIDGVKKDVTTNAITVEELFSQLNDVPAALSSASLNVEKGARIPAEGMSLDVVTPKIISLTTGDKTVFTQIAAATVADVLKERGIDVDTDDVVMPALDTAVSKDMNIKVDKVDSREEKITEKFDEPATYIDDAEQLEGEETLVTPGTQGERTVTRRIVTVNGAETANEVVNEEIITPGVAATIKRGTKKPTTASAAAVASGSVWDQIAQCESGGNWSINTGNGFTGGLQFVDSTWLGLGGGVYAPQAYLATREQQIAIAEKVLAAQGWGAWPACTAKLGLR</sequence>
<keyword evidence="3" id="KW-0378">Hydrolase</keyword>
<dbReference type="AlphaFoldDB" id="A0A811G307"/>
<evidence type="ECO:0000313" key="6">
    <source>
        <dbReference type="Proteomes" id="UP000480222"/>
    </source>
</evidence>
<dbReference type="RefSeq" id="WP_014306689.1">
    <property type="nucleotide sequence ID" value="NZ_CP040520.1"/>
</dbReference>
<dbReference type="KEGG" id="cdip:ERS451417_00779"/>
<dbReference type="GO" id="GO:0016787">
    <property type="term" value="F:hydrolase activity"/>
    <property type="evidence" value="ECO:0007669"/>
    <property type="project" value="UniProtKB-KW"/>
</dbReference>
<evidence type="ECO:0000256" key="2">
    <source>
        <dbReference type="ARBA" id="ARBA00022729"/>
    </source>
</evidence>
<dbReference type="OMA" id="ASPWPHC"/>
<evidence type="ECO:0000256" key="3">
    <source>
        <dbReference type="ARBA" id="ARBA00022801"/>
    </source>
</evidence>
<dbReference type="EMBL" id="CADDAV010000014">
    <property type="protein sequence ID" value="CAB0597186.1"/>
    <property type="molecule type" value="Genomic_DNA"/>
</dbReference>
<protein>
    <recommendedName>
        <fullName evidence="4">G5 domain-containing protein</fullName>
    </recommendedName>
</protein>
<accession>A0A811G307</accession>
<dbReference type="Proteomes" id="UP000480222">
    <property type="component" value="Unassembled WGS sequence"/>
</dbReference>
<dbReference type="Gene3D" id="2.20.230.10">
    <property type="entry name" value="Resuscitation-promoting factor rpfb"/>
    <property type="match status" value="1"/>
</dbReference>
<dbReference type="InterPro" id="IPR011098">
    <property type="entry name" value="G5_dom"/>
</dbReference>
<comment type="similarity">
    <text evidence="1">Belongs to the transglycosylase family. Rpf subfamily.</text>
</comment>
<reference evidence="5 6" key="1">
    <citation type="submission" date="2020-02" db="EMBL/GenBank/DDBJ databases">
        <authorList>
            <person name="Brisse S."/>
        </authorList>
    </citation>
    <scope>NUCLEOTIDE SEQUENCE [LARGE SCALE GENOMIC DNA]</scope>
    <source>
        <strain evidence="5">CIP107547</strain>
    </source>
</reference>
<dbReference type="InterPro" id="IPR010618">
    <property type="entry name" value="RPF"/>
</dbReference>
<dbReference type="InterPro" id="IPR007137">
    <property type="entry name" value="DUF348"/>
</dbReference>
<evidence type="ECO:0000259" key="4">
    <source>
        <dbReference type="PROSITE" id="PS51109"/>
    </source>
</evidence>
<gene>
    <name evidence="5" type="ORF">CIP107547_01059</name>
</gene>
<dbReference type="Pfam" id="PF03990">
    <property type="entry name" value="DUF348"/>
    <property type="match status" value="3"/>
</dbReference>
<dbReference type="Pfam" id="PF06737">
    <property type="entry name" value="Transglycosylas"/>
    <property type="match status" value="1"/>
</dbReference>
<evidence type="ECO:0000313" key="5">
    <source>
        <dbReference type="EMBL" id="CAB0597186.1"/>
    </source>
</evidence>
<comment type="caution">
    <text evidence="5">The sequence shown here is derived from an EMBL/GenBank/DDBJ whole genome shotgun (WGS) entry which is preliminary data.</text>
</comment>
<name>A0A811G307_CORDP</name>
<dbReference type="GeneID" id="29423290"/>
<dbReference type="SMART" id="SM01208">
    <property type="entry name" value="G5"/>
    <property type="match status" value="1"/>
</dbReference>
<dbReference type="CDD" id="cd13925">
    <property type="entry name" value="RPF"/>
    <property type="match status" value="1"/>
</dbReference>
<dbReference type="Pfam" id="PF07501">
    <property type="entry name" value="G5"/>
    <property type="match status" value="1"/>
</dbReference>